<protein>
    <recommendedName>
        <fullName evidence="3">CGG triplet repeat binding protein 1</fullName>
    </recommendedName>
</protein>
<dbReference type="Proteomes" id="UP000008672">
    <property type="component" value="Unassembled WGS sequence"/>
</dbReference>
<dbReference type="EMBL" id="AFYH01074125">
    <property type="status" value="NOT_ANNOTATED_CDS"/>
    <property type="molecule type" value="Genomic_DNA"/>
</dbReference>
<dbReference type="eggNOG" id="ENOG502RXX8">
    <property type="taxonomic scope" value="Eukaryota"/>
</dbReference>
<dbReference type="OMA" id="KSRIHAN"/>
<dbReference type="PANTHER" id="PTHR32344">
    <property type="entry name" value="U1-TYPE DOMAIN-CONTAINING PROTEIN"/>
    <property type="match status" value="1"/>
</dbReference>
<name>H3B8A1_LATCH</name>
<dbReference type="InterPro" id="IPR033375">
    <property type="entry name" value="Cggbp1"/>
</dbReference>
<dbReference type="GeneTree" id="ENSGT00390000017898"/>
<accession>H3B8A1</accession>
<reference evidence="1" key="3">
    <citation type="submission" date="2025-09" db="UniProtKB">
        <authorList>
            <consortium name="Ensembl"/>
        </authorList>
    </citation>
    <scope>IDENTIFICATION</scope>
</reference>
<reference evidence="1" key="2">
    <citation type="submission" date="2025-08" db="UniProtKB">
        <authorList>
            <consortium name="Ensembl"/>
        </authorList>
    </citation>
    <scope>IDENTIFICATION</scope>
</reference>
<dbReference type="GO" id="GO:0005634">
    <property type="term" value="C:nucleus"/>
    <property type="evidence" value="ECO:0007669"/>
    <property type="project" value="InterPro"/>
</dbReference>
<dbReference type="FunCoup" id="H3B8A1">
    <property type="interactions" value="3181"/>
</dbReference>
<dbReference type="PANTHER" id="PTHR32344:SF1">
    <property type="entry name" value="U1-TYPE DOMAIN-CONTAINING PROTEIN"/>
    <property type="match status" value="1"/>
</dbReference>
<dbReference type="GO" id="GO:0006357">
    <property type="term" value="P:regulation of transcription by RNA polymerase II"/>
    <property type="evidence" value="ECO:0007669"/>
    <property type="project" value="InterPro"/>
</dbReference>
<keyword evidence="2" id="KW-1185">Reference proteome</keyword>
<organism evidence="1 2">
    <name type="scientific">Latimeria chalumnae</name>
    <name type="common">Coelacanth</name>
    <dbReference type="NCBI Taxonomy" id="7897"/>
    <lineage>
        <taxon>Eukaryota</taxon>
        <taxon>Metazoa</taxon>
        <taxon>Chordata</taxon>
        <taxon>Craniata</taxon>
        <taxon>Vertebrata</taxon>
        <taxon>Euteleostomi</taxon>
        <taxon>Coelacanthiformes</taxon>
        <taxon>Coelacanthidae</taxon>
        <taxon>Latimeria</taxon>
    </lineage>
</organism>
<evidence type="ECO:0000313" key="1">
    <source>
        <dbReference type="Ensembl" id="ENSLACP00000018122.1"/>
    </source>
</evidence>
<proteinExistence type="predicted"/>
<dbReference type="GO" id="GO:0003690">
    <property type="term" value="F:double-stranded DNA binding"/>
    <property type="evidence" value="ECO:0007669"/>
    <property type="project" value="InterPro"/>
</dbReference>
<sequence>MERFVVKSTPSCNCSKTTMCVTAGNCIKEFGGELHEDGGILFCSSCNVVLDHIRKSTIGDHLKSRIHANWKAEFEGQSMRKKQRTLTTSLWCNTAAQTEIIIIIKDFVKTCLEAHIPLEKADHPSVQTFLSQHVKHDVSISLSDQLRRVYLPDVYENKKQLLKTETI</sequence>
<evidence type="ECO:0000313" key="2">
    <source>
        <dbReference type="Proteomes" id="UP000008672"/>
    </source>
</evidence>
<evidence type="ECO:0008006" key="3">
    <source>
        <dbReference type="Google" id="ProtNLM"/>
    </source>
</evidence>
<reference evidence="2" key="1">
    <citation type="submission" date="2011-08" db="EMBL/GenBank/DDBJ databases">
        <title>The draft genome of Latimeria chalumnae.</title>
        <authorList>
            <person name="Di Palma F."/>
            <person name="Alfoldi J."/>
            <person name="Johnson J."/>
            <person name="Berlin A."/>
            <person name="Gnerre S."/>
            <person name="Jaffe D."/>
            <person name="MacCallum I."/>
            <person name="Young S."/>
            <person name="Walker B.J."/>
            <person name="Lander E."/>
            <person name="Lindblad-Toh K."/>
        </authorList>
    </citation>
    <scope>NUCLEOTIDE SEQUENCE [LARGE SCALE GENOMIC DNA]</scope>
    <source>
        <strain evidence="2">Wild caught</strain>
    </source>
</reference>
<dbReference type="HOGENOM" id="CLU_132996_0_0_1"/>
<dbReference type="AlphaFoldDB" id="H3B8A1"/>
<dbReference type="STRING" id="7897.ENSLACP00000018122"/>
<dbReference type="Ensembl" id="ENSLACT00000018254.1">
    <property type="protein sequence ID" value="ENSLACP00000018122.1"/>
    <property type="gene ID" value="ENSLACG00000015966.1"/>
</dbReference>
<dbReference type="InParanoid" id="H3B8A1"/>